<dbReference type="PANTHER" id="PTHR47926:SF386">
    <property type="entry name" value="PENTATRICOPEPTIDE REPEAT-CONTAINING PROTEIN"/>
    <property type="match status" value="1"/>
</dbReference>
<evidence type="ECO:0000256" key="2">
    <source>
        <dbReference type="PROSITE-ProRule" id="PRU00708"/>
    </source>
</evidence>
<dbReference type="Pfam" id="PF01535">
    <property type="entry name" value="PPR"/>
    <property type="match status" value="3"/>
</dbReference>
<accession>A0AA88R369</accession>
<dbReference type="InterPro" id="IPR011990">
    <property type="entry name" value="TPR-like_helical_dom_sf"/>
</dbReference>
<protein>
    <recommendedName>
        <fullName evidence="5">Pentatricopeptide repeat-containing protein</fullName>
    </recommendedName>
</protein>
<dbReference type="NCBIfam" id="TIGR00756">
    <property type="entry name" value="PPR"/>
    <property type="match status" value="4"/>
</dbReference>
<comment type="caution">
    <text evidence="3">The sequence shown here is derived from an EMBL/GenBank/DDBJ whole genome shotgun (WGS) entry which is preliminary data.</text>
</comment>
<dbReference type="SUPFAM" id="SSF48452">
    <property type="entry name" value="TPR-like"/>
    <property type="match status" value="1"/>
</dbReference>
<sequence length="371" mass="40880">MHSNGVALDTYALCSSLTASSCNQNTSFGKQVHTHVKKRGWSTSVFVSSALIDLYAKSLLVNDAEQLFDEIPVRNTVCANALLSGYAEAKMWLKGLELVRKMPELNLECDNFTLSAALCACAGLSAIELGRQVHGNMFRRVADVRADVFLQSSLIEMYGKCGLIHKARHIFSMAGIRHEGGGKRDVVLWTSMLGVYGRNGNHKEVIGLFKEMVREGIRPDGVAFVTVISACGHTGQVNLGIEYFKSMARDFGLDPSPEHYSCLVALLCRAGELDEAWKLLNEMPHNGDDSYTVSTWGALLSACIDHGNVDLGKLAAQRALQLDPRNVGIFVLISNMYAKHGLWNEIGQLREVMQERGLKKDGGWSWIEVTR</sequence>
<feature type="repeat" description="PPR" evidence="2">
    <location>
        <begin position="256"/>
        <end position="290"/>
    </location>
</feature>
<organism evidence="3 4">
    <name type="scientific">Escallonia rubra</name>
    <dbReference type="NCBI Taxonomy" id="112253"/>
    <lineage>
        <taxon>Eukaryota</taxon>
        <taxon>Viridiplantae</taxon>
        <taxon>Streptophyta</taxon>
        <taxon>Embryophyta</taxon>
        <taxon>Tracheophyta</taxon>
        <taxon>Spermatophyta</taxon>
        <taxon>Magnoliopsida</taxon>
        <taxon>eudicotyledons</taxon>
        <taxon>Gunneridae</taxon>
        <taxon>Pentapetalae</taxon>
        <taxon>asterids</taxon>
        <taxon>campanulids</taxon>
        <taxon>Escalloniales</taxon>
        <taxon>Escalloniaceae</taxon>
        <taxon>Escallonia</taxon>
    </lineage>
</organism>
<evidence type="ECO:0000256" key="1">
    <source>
        <dbReference type="ARBA" id="ARBA00022737"/>
    </source>
</evidence>
<proteinExistence type="predicted"/>
<dbReference type="Proteomes" id="UP001187471">
    <property type="component" value="Unassembled WGS sequence"/>
</dbReference>
<evidence type="ECO:0000313" key="3">
    <source>
        <dbReference type="EMBL" id="KAK2978308.1"/>
    </source>
</evidence>
<dbReference type="Pfam" id="PF13041">
    <property type="entry name" value="PPR_2"/>
    <property type="match status" value="1"/>
</dbReference>
<dbReference type="FunFam" id="1.25.40.10:FF:000525">
    <property type="entry name" value="Pentatricopeptide (PPR) repeat-containing protein-like"/>
    <property type="match status" value="1"/>
</dbReference>
<keyword evidence="1" id="KW-0677">Repeat</keyword>
<name>A0AA88R369_9ASTE</name>
<reference evidence="3" key="1">
    <citation type="submission" date="2022-12" db="EMBL/GenBank/DDBJ databases">
        <title>Draft genome assemblies for two species of Escallonia (Escalloniales).</title>
        <authorList>
            <person name="Chanderbali A."/>
            <person name="Dervinis C."/>
            <person name="Anghel I."/>
            <person name="Soltis D."/>
            <person name="Soltis P."/>
            <person name="Zapata F."/>
        </authorList>
    </citation>
    <scope>NUCLEOTIDE SEQUENCE</scope>
    <source>
        <strain evidence="3">UCBG92.1500</strain>
        <tissue evidence="3">Leaf</tissue>
    </source>
</reference>
<dbReference type="PANTHER" id="PTHR47926">
    <property type="entry name" value="PENTATRICOPEPTIDE REPEAT-CONTAINING PROTEIN"/>
    <property type="match status" value="1"/>
</dbReference>
<dbReference type="Pfam" id="PF20431">
    <property type="entry name" value="E_motif"/>
    <property type="match status" value="1"/>
</dbReference>
<dbReference type="FunFam" id="1.25.40.10:FF:000755">
    <property type="entry name" value="Pentatricopeptide repeat-containing protein"/>
    <property type="match status" value="1"/>
</dbReference>
<evidence type="ECO:0000313" key="4">
    <source>
        <dbReference type="Proteomes" id="UP001187471"/>
    </source>
</evidence>
<dbReference type="EMBL" id="JAVXUO010001887">
    <property type="protein sequence ID" value="KAK2978308.1"/>
    <property type="molecule type" value="Genomic_DNA"/>
</dbReference>
<dbReference type="GO" id="GO:0009451">
    <property type="term" value="P:RNA modification"/>
    <property type="evidence" value="ECO:0007669"/>
    <property type="project" value="InterPro"/>
</dbReference>
<gene>
    <name evidence="3" type="ORF">RJ640_017159</name>
</gene>
<dbReference type="Gene3D" id="1.25.40.10">
    <property type="entry name" value="Tetratricopeptide repeat domain"/>
    <property type="match status" value="2"/>
</dbReference>
<dbReference type="PROSITE" id="PS51375">
    <property type="entry name" value="PPR"/>
    <property type="match status" value="3"/>
</dbReference>
<dbReference type="Pfam" id="PF12854">
    <property type="entry name" value="PPR_1"/>
    <property type="match status" value="1"/>
</dbReference>
<dbReference type="InterPro" id="IPR046848">
    <property type="entry name" value="E_motif"/>
</dbReference>
<dbReference type="InterPro" id="IPR002885">
    <property type="entry name" value="PPR_rpt"/>
</dbReference>
<keyword evidence="4" id="KW-1185">Reference proteome</keyword>
<feature type="repeat" description="PPR" evidence="2">
    <location>
        <begin position="75"/>
        <end position="109"/>
    </location>
</feature>
<dbReference type="GO" id="GO:0003723">
    <property type="term" value="F:RNA binding"/>
    <property type="evidence" value="ECO:0007669"/>
    <property type="project" value="InterPro"/>
</dbReference>
<feature type="repeat" description="PPR" evidence="2">
    <location>
        <begin position="185"/>
        <end position="219"/>
    </location>
</feature>
<dbReference type="AlphaFoldDB" id="A0AA88R369"/>
<dbReference type="InterPro" id="IPR046960">
    <property type="entry name" value="PPR_At4g14850-like_plant"/>
</dbReference>
<evidence type="ECO:0008006" key="5">
    <source>
        <dbReference type="Google" id="ProtNLM"/>
    </source>
</evidence>